<proteinExistence type="predicted"/>
<dbReference type="EMBL" id="ATNL01000011">
    <property type="protein sequence ID" value="KON72453.1"/>
    <property type="molecule type" value="Genomic_DNA"/>
</dbReference>
<evidence type="ECO:0000256" key="1">
    <source>
        <dbReference type="SAM" id="MobiDB-lite"/>
    </source>
</evidence>
<comment type="caution">
    <text evidence="2">The sequence shown here is derived from an EMBL/GenBank/DDBJ whole genome shotgun (WGS) entry which is preliminary data.</text>
</comment>
<dbReference type="AlphaFoldDB" id="A0A0M0F4Q3"/>
<accession>A0A0M0F4Q3</accession>
<name>A0A0M0F4Q3_CELCE</name>
<keyword evidence="3" id="KW-1185">Reference proteome</keyword>
<reference evidence="2 3" key="1">
    <citation type="journal article" date="2015" name="Sci. Rep.">
        <title>Functional and structural properties of a novel cellulosome-like multienzyme complex: efficient glycoside hydrolysis of water-insoluble 7-xylosyl-10-deacetylpaclitaxel.</title>
        <authorList>
            <person name="Dou T.Y."/>
            <person name="Luan H.W."/>
            <person name="Ge G.B."/>
            <person name="Dong M.M."/>
            <person name="Zou H.F."/>
            <person name="He Y.Q."/>
            <person name="Cui P."/>
            <person name="Wang J.Y."/>
            <person name="Hao D.C."/>
            <person name="Yang S.L."/>
            <person name="Yang L."/>
        </authorList>
    </citation>
    <scope>NUCLEOTIDE SEQUENCE [LARGE SCALE GENOMIC DNA]</scope>
    <source>
        <strain evidence="2 3">F16</strain>
    </source>
</reference>
<organism evidence="2 3">
    <name type="scientific">Cellulosimicrobium cellulans F16</name>
    <dbReference type="NCBI Taxonomy" id="1350482"/>
    <lineage>
        <taxon>Bacteria</taxon>
        <taxon>Bacillati</taxon>
        <taxon>Actinomycetota</taxon>
        <taxon>Actinomycetes</taxon>
        <taxon>Micrococcales</taxon>
        <taxon>Promicromonosporaceae</taxon>
        <taxon>Cellulosimicrobium</taxon>
    </lineage>
</organism>
<protein>
    <submittedName>
        <fullName evidence="2">Uncharacterized protein</fullName>
    </submittedName>
</protein>
<feature type="region of interest" description="Disordered" evidence="1">
    <location>
        <begin position="37"/>
        <end position="87"/>
    </location>
</feature>
<dbReference type="Proteomes" id="UP000037387">
    <property type="component" value="Unassembled WGS sequence"/>
</dbReference>
<evidence type="ECO:0000313" key="2">
    <source>
        <dbReference type="EMBL" id="KON72453.1"/>
    </source>
</evidence>
<gene>
    <name evidence="2" type="ORF">M768_13150</name>
</gene>
<feature type="compositionally biased region" description="Gly residues" evidence="1">
    <location>
        <begin position="48"/>
        <end position="58"/>
    </location>
</feature>
<sequence>MARGAWAVGPLVGANDGGTTAAALVTGPANAWVGWASSLPTARPGTPPGGGGGGGTGAFGDMRLLAGSSSDSPGTTGRRALLTPPAT</sequence>
<evidence type="ECO:0000313" key="3">
    <source>
        <dbReference type="Proteomes" id="UP000037387"/>
    </source>
</evidence>